<dbReference type="AlphaFoldDB" id="A0A438M593"/>
<evidence type="ECO:0000313" key="8">
    <source>
        <dbReference type="EMBL" id="RVX40985.1"/>
    </source>
</evidence>
<evidence type="ECO:0000256" key="6">
    <source>
        <dbReference type="ARBA" id="ARBA00049753"/>
    </source>
</evidence>
<comment type="function">
    <text evidence="5">Part of a binding-protein-dependent transport system for a sugar.</text>
</comment>
<dbReference type="Pfam" id="PF01547">
    <property type="entry name" value="SBP_bac_1"/>
    <property type="match status" value="1"/>
</dbReference>
<evidence type="ECO:0000256" key="7">
    <source>
        <dbReference type="SAM" id="SignalP"/>
    </source>
</evidence>
<evidence type="ECO:0000256" key="2">
    <source>
        <dbReference type="ARBA" id="ARBA00008520"/>
    </source>
</evidence>
<dbReference type="InterPro" id="IPR006059">
    <property type="entry name" value="SBP"/>
</dbReference>
<comment type="similarity">
    <text evidence="2">Belongs to the bacterial solute-binding protein 1 family.</text>
</comment>
<dbReference type="Gene3D" id="3.40.190.10">
    <property type="entry name" value="Periplasmic binding protein-like II"/>
    <property type="match status" value="2"/>
</dbReference>
<comment type="subcellular location">
    <subcellularLocation>
        <location evidence="1">Cell envelope</location>
    </subcellularLocation>
</comment>
<dbReference type="EMBL" id="SAUN01000001">
    <property type="protein sequence ID" value="RVX40985.1"/>
    <property type="molecule type" value="Genomic_DNA"/>
</dbReference>
<evidence type="ECO:0000256" key="3">
    <source>
        <dbReference type="ARBA" id="ARBA00022448"/>
    </source>
</evidence>
<name>A0A438M593_9ACTN</name>
<organism evidence="8 9">
    <name type="scientific">Nonomuraea polychroma</name>
    <dbReference type="NCBI Taxonomy" id="46176"/>
    <lineage>
        <taxon>Bacteria</taxon>
        <taxon>Bacillati</taxon>
        <taxon>Actinomycetota</taxon>
        <taxon>Actinomycetes</taxon>
        <taxon>Streptosporangiales</taxon>
        <taxon>Streptosporangiaceae</taxon>
        <taxon>Nonomuraea</taxon>
    </lineage>
</organism>
<evidence type="ECO:0000256" key="5">
    <source>
        <dbReference type="ARBA" id="ARBA00049629"/>
    </source>
</evidence>
<dbReference type="PROSITE" id="PS51257">
    <property type="entry name" value="PROKAR_LIPOPROTEIN"/>
    <property type="match status" value="1"/>
</dbReference>
<dbReference type="PANTHER" id="PTHR43649">
    <property type="entry name" value="ARABINOSE-BINDING PROTEIN-RELATED"/>
    <property type="match status" value="1"/>
</dbReference>
<comment type="caution">
    <text evidence="8">The sequence shown here is derived from an EMBL/GenBank/DDBJ whole genome shotgun (WGS) entry which is preliminary data.</text>
</comment>
<proteinExistence type="inferred from homology"/>
<keyword evidence="4 7" id="KW-0732">Signal</keyword>
<evidence type="ECO:0000256" key="1">
    <source>
        <dbReference type="ARBA" id="ARBA00004196"/>
    </source>
</evidence>
<dbReference type="Proteomes" id="UP000284824">
    <property type="component" value="Unassembled WGS sequence"/>
</dbReference>
<dbReference type="GO" id="GO:0030313">
    <property type="term" value="C:cell envelope"/>
    <property type="evidence" value="ECO:0007669"/>
    <property type="project" value="UniProtKB-SubCell"/>
</dbReference>
<dbReference type="InterPro" id="IPR050490">
    <property type="entry name" value="Bact_solute-bd_prot1"/>
</dbReference>
<sequence length="435" mass="46447">MRRRMRSHWTAAAAVVMAGVLSLSACGGGGGQAAQPTQGGGDAKKQVEVFSWWTGPGEADGLQAMRKIFEERNPSYTFFDAAVAGGSGDKAKALLQSKLQADTPPDTFQGHAGAELQGYIKAGDLEELNFLYDELKLKDAFPAQLVDQISVQGKIYSVPVNIHRSNVLWFNPAVLKEAGVAGAPKTLEEFVAALEKVKAKGKVPLSIGSEWTVTHLMESVLLGSLGTDAYNALFKPGADWNSPQVTKALEQFKTIMSYAGDPQDDWQPAAKQVADGEAAFNVMGDWAYGYFHNPPEGGLGKKSKTDFDWAPAPGTEGTYLWLSDSFTLPKGAKNRDGAVAWLKVAASKEGQDAFNPKKGSIPARKDAEHSLYTDYLADALKDWSSNKLAGSIQHGVAVNQPWLASINEAVGLFIGTKDVAGLQKALADAAQANAQ</sequence>
<reference evidence="8 9" key="1">
    <citation type="submission" date="2019-01" db="EMBL/GenBank/DDBJ databases">
        <title>Sequencing the genomes of 1000 actinobacteria strains.</title>
        <authorList>
            <person name="Klenk H.-P."/>
        </authorList>
    </citation>
    <scope>NUCLEOTIDE SEQUENCE [LARGE SCALE GENOMIC DNA]</scope>
    <source>
        <strain evidence="8 9">DSM 43925</strain>
    </source>
</reference>
<feature type="chain" id="PRO_5039487010" description="Probable sugar-binding periplasmic protein" evidence="7">
    <location>
        <begin position="28"/>
        <end position="435"/>
    </location>
</feature>
<protein>
    <recommendedName>
        <fullName evidence="6">Probable sugar-binding periplasmic protein</fullName>
    </recommendedName>
</protein>
<dbReference type="PANTHER" id="PTHR43649:SF28">
    <property type="entry name" value="BINDING PROTEIN COMPONENT OF ABC SUGAR TRANSPORTER-RELATED"/>
    <property type="match status" value="1"/>
</dbReference>
<accession>A0A438M593</accession>
<dbReference type="SUPFAM" id="SSF53850">
    <property type="entry name" value="Periplasmic binding protein-like II"/>
    <property type="match status" value="1"/>
</dbReference>
<keyword evidence="3" id="KW-0813">Transport</keyword>
<evidence type="ECO:0000313" key="9">
    <source>
        <dbReference type="Proteomes" id="UP000284824"/>
    </source>
</evidence>
<dbReference type="RefSeq" id="WP_241564083.1">
    <property type="nucleotide sequence ID" value="NZ_SAUN01000001.1"/>
</dbReference>
<keyword evidence="9" id="KW-1185">Reference proteome</keyword>
<gene>
    <name evidence="8" type="ORF">EDD27_3436</name>
</gene>
<evidence type="ECO:0000256" key="4">
    <source>
        <dbReference type="ARBA" id="ARBA00022729"/>
    </source>
</evidence>
<feature type="signal peptide" evidence="7">
    <location>
        <begin position="1"/>
        <end position="27"/>
    </location>
</feature>